<dbReference type="GO" id="GO:0008810">
    <property type="term" value="F:cellulase activity"/>
    <property type="evidence" value="ECO:0007669"/>
    <property type="project" value="InterPro"/>
</dbReference>
<keyword evidence="2" id="KW-0119">Carbohydrate metabolism</keyword>
<keyword evidence="2" id="KW-0624">Polysaccharide degradation</keyword>
<keyword evidence="3" id="KW-0732">Signal</keyword>
<proteinExistence type="inferred from homology"/>
<keyword evidence="2" id="KW-0326">Glycosidase</keyword>
<reference evidence="4 5" key="1">
    <citation type="submission" date="2016-04" db="EMBL/GenBank/DDBJ databases">
        <title>A degradative enzymes factory behind the ericoid mycorrhizal symbiosis.</title>
        <authorList>
            <consortium name="DOE Joint Genome Institute"/>
            <person name="Martino E."/>
            <person name="Morin E."/>
            <person name="Grelet G."/>
            <person name="Kuo A."/>
            <person name="Kohler A."/>
            <person name="Daghino S."/>
            <person name="Barry K."/>
            <person name="Choi C."/>
            <person name="Cichocki N."/>
            <person name="Clum A."/>
            <person name="Copeland A."/>
            <person name="Hainaut M."/>
            <person name="Haridas S."/>
            <person name="Labutti K."/>
            <person name="Lindquist E."/>
            <person name="Lipzen A."/>
            <person name="Khouja H.-R."/>
            <person name="Murat C."/>
            <person name="Ohm R."/>
            <person name="Olson A."/>
            <person name="Spatafora J."/>
            <person name="Veneault-Fourrey C."/>
            <person name="Henrissat B."/>
            <person name="Grigoriev I."/>
            <person name="Martin F."/>
            <person name="Perotto S."/>
        </authorList>
    </citation>
    <scope>NUCLEOTIDE SEQUENCE [LARGE SCALE GENOMIC DNA]</scope>
    <source>
        <strain evidence="4 5">F</strain>
    </source>
</reference>
<keyword evidence="2 4" id="KW-0378">Hydrolase</keyword>
<evidence type="ECO:0000256" key="1">
    <source>
        <dbReference type="ARBA" id="ARBA00005519"/>
    </source>
</evidence>
<dbReference type="AlphaFoldDB" id="A0A2J6R1W9"/>
<dbReference type="PANTHER" id="PTHR34002">
    <property type="entry name" value="BLR1656 PROTEIN"/>
    <property type="match status" value="1"/>
</dbReference>
<evidence type="ECO:0000256" key="2">
    <source>
        <dbReference type="RuleBase" id="RU361163"/>
    </source>
</evidence>
<dbReference type="STRING" id="1149755.A0A2J6R1W9"/>
<feature type="chain" id="PRO_5014412878" evidence="3">
    <location>
        <begin position="24"/>
        <end position="342"/>
    </location>
</feature>
<keyword evidence="5" id="KW-1185">Reference proteome</keyword>
<dbReference type="InterPro" id="IPR002594">
    <property type="entry name" value="GH12"/>
</dbReference>
<dbReference type="Proteomes" id="UP000235786">
    <property type="component" value="Unassembled WGS sequence"/>
</dbReference>
<accession>A0A2J6R1W9</accession>
<dbReference type="GO" id="GO:0000272">
    <property type="term" value="P:polysaccharide catabolic process"/>
    <property type="evidence" value="ECO:0007669"/>
    <property type="project" value="UniProtKB-KW"/>
</dbReference>
<dbReference type="InterPro" id="IPR013320">
    <property type="entry name" value="ConA-like_dom_sf"/>
</dbReference>
<evidence type="ECO:0000313" key="4">
    <source>
        <dbReference type="EMBL" id="PMD32469.1"/>
    </source>
</evidence>
<protein>
    <submittedName>
        <fullName evidence="4">Glycoside hydrolase family 12 protein</fullName>
    </submittedName>
</protein>
<dbReference type="Pfam" id="PF01670">
    <property type="entry name" value="Glyco_hydro_12"/>
    <property type="match status" value="1"/>
</dbReference>
<organism evidence="4 5">
    <name type="scientific">Hyaloscypha variabilis (strain UAMH 11265 / GT02V1 / F)</name>
    <name type="common">Meliniomyces variabilis</name>
    <dbReference type="NCBI Taxonomy" id="1149755"/>
    <lineage>
        <taxon>Eukaryota</taxon>
        <taxon>Fungi</taxon>
        <taxon>Dikarya</taxon>
        <taxon>Ascomycota</taxon>
        <taxon>Pezizomycotina</taxon>
        <taxon>Leotiomycetes</taxon>
        <taxon>Helotiales</taxon>
        <taxon>Hyaloscyphaceae</taxon>
        <taxon>Hyaloscypha</taxon>
        <taxon>Hyaloscypha variabilis</taxon>
    </lineage>
</organism>
<evidence type="ECO:0000313" key="5">
    <source>
        <dbReference type="Proteomes" id="UP000235786"/>
    </source>
</evidence>
<dbReference type="EMBL" id="KZ613959">
    <property type="protein sequence ID" value="PMD32469.1"/>
    <property type="molecule type" value="Genomic_DNA"/>
</dbReference>
<sequence>MSFFIGMIVNAALLSIPIGASLGTMIAIKPFRNDIVPIATLNDAIIQMTYCDATHTFHAFAENKNGVNFTINSNEILQEPDSVLCMTITENENATYTSNSTVPEFSITWEYPFTVANASVPLNESKPLIHAFPQATLQDTALPLPIIDLGQLVLDFVWTMGIGDANSPSTSELRLDAQQVNSSVALDMYMDADKTKASEGGEAAFEMIIFFANFGLQDPVGFGNASIFNDRPSIVTTTKLGGVSYDLYVGQNAALQNVFSWVAETPVTTFSGDIGPLFNIILNLSTMPGFAGLGVNIPSFNDYLGYVGFGTQAFNSEGHVTFFVPTLNIDLRPFGGAVTVGK</sequence>
<dbReference type="OrthoDB" id="89349at2759"/>
<dbReference type="Gene3D" id="2.60.120.180">
    <property type="match status" value="1"/>
</dbReference>
<comment type="similarity">
    <text evidence="1 2">Belongs to the glycosyl hydrolase 12 (cellulase H) family.</text>
</comment>
<evidence type="ECO:0000256" key="3">
    <source>
        <dbReference type="SAM" id="SignalP"/>
    </source>
</evidence>
<feature type="signal peptide" evidence="3">
    <location>
        <begin position="1"/>
        <end position="23"/>
    </location>
</feature>
<name>A0A2J6R1W9_HYAVF</name>
<dbReference type="InterPro" id="IPR013319">
    <property type="entry name" value="GH11/12"/>
</dbReference>
<dbReference type="SUPFAM" id="SSF49899">
    <property type="entry name" value="Concanavalin A-like lectins/glucanases"/>
    <property type="match status" value="1"/>
</dbReference>
<gene>
    <name evidence="4" type="ORF">L207DRAFT_181864</name>
</gene>
<dbReference type="PANTHER" id="PTHR34002:SF9">
    <property type="entry name" value="XYLOGLUCAN-SPECIFIC ENDO-BETA-1,4-GLUCANASE A"/>
    <property type="match status" value="1"/>
</dbReference>